<evidence type="ECO:0000313" key="2">
    <source>
        <dbReference type="Proteomes" id="UP000305471"/>
    </source>
</evidence>
<proteinExistence type="predicted"/>
<dbReference type="Proteomes" id="UP000305471">
    <property type="component" value="Unassembled WGS sequence"/>
</dbReference>
<dbReference type="RefSeq" id="WP_136781326.1">
    <property type="nucleotide sequence ID" value="NZ_SWCO01000002.1"/>
</dbReference>
<protein>
    <submittedName>
        <fullName evidence="1">Uncharacterized protein</fullName>
    </submittedName>
</protein>
<dbReference type="EMBL" id="SWCO01000002">
    <property type="protein sequence ID" value="TKB04311.1"/>
    <property type="molecule type" value="Genomic_DNA"/>
</dbReference>
<reference evidence="1 2" key="1">
    <citation type="submission" date="2019-04" db="EMBL/GenBank/DDBJ databases">
        <title>Alteromonas portus sp. nov., an alginate lyase-excreting marine bacterium.</title>
        <authorList>
            <person name="Huang H."/>
            <person name="Mo K."/>
            <person name="Bao S."/>
        </authorList>
    </citation>
    <scope>NUCLEOTIDE SEQUENCE [LARGE SCALE GENOMIC DNA]</scope>
    <source>
        <strain evidence="1 2">HB161718</strain>
    </source>
</reference>
<gene>
    <name evidence="1" type="ORF">E5672_05790</name>
</gene>
<name>A0A4U0ZD68_9ALTE</name>
<evidence type="ECO:0000313" key="1">
    <source>
        <dbReference type="EMBL" id="TKB04311.1"/>
    </source>
</evidence>
<accession>A0A4U0ZD68</accession>
<organism evidence="1 2">
    <name type="scientific">Alteromonas portus</name>
    <dbReference type="NCBI Taxonomy" id="2565549"/>
    <lineage>
        <taxon>Bacteria</taxon>
        <taxon>Pseudomonadati</taxon>
        <taxon>Pseudomonadota</taxon>
        <taxon>Gammaproteobacteria</taxon>
        <taxon>Alteromonadales</taxon>
        <taxon>Alteromonadaceae</taxon>
        <taxon>Alteromonas/Salinimonas group</taxon>
        <taxon>Alteromonas</taxon>
    </lineage>
</organism>
<dbReference type="OrthoDB" id="5769140at2"/>
<keyword evidence="2" id="KW-1185">Reference proteome</keyword>
<comment type="caution">
    <text evidence="1">The sequence shown here is derived from an EMBL/GenBank/DDBJ whole genome shotgun (WGS) entry which is preliminary data.</text>
</comment>
<dbReference type="AlphaFoldDB" id="A0A4U0ZD68"/>
<sequence>MALFDKGKDKSKGLPAAALAVALSLAVGCAATKEVELHKAITKGTSSSQKQIIEDTISNWFGGIAITVAENVFSSASSITIERKAKVDSRGLPLDGRHDNPVYSFTLLSDGEQCLLQNDQTGELAKLENVKCYPNHD</sequence>
<dbReference type="PROSITE" id="PS51257">
    <property type="entry name" value="PROKAR_LIPOPROTEIN"/>
    <property type="match status" value="1"/>
</dbReference>